<evidence type="ECO:0000313" key="2">
    <source>
        <dbReference type="EMBL" id="GFD52784.1"/>
    </source>
</evidence>
<gene>
    <name evidence="2" type="ORF">Tci_924753</name>
</gene>
<name>A0A699X7V7_TANCI</name>
<dbReference type="EMBL" id="BKCJ011786353">
    <property type="protein sequence ID" value="GFD52784.1"/>
    <property type="molecule type" value="Genomic_DNA"/>
</dbReference>
<proteinExistence type="predicted"/>
<reference evidence="2" key="1">
    <citation type="journal article" date="2019" name="Sci. Rep.">
        <title>Draft genome of Tanacetum cinerariifolium, the natural source of mosquito coil.</title>
        <authorList>
            <person name="Yamashiro T."/>
            <person name="Shiraishi A."/>
            <person name="Satake H."/>
            <person name="Nakayama K."/>
        </authorList>
    </citation>
    <scope>NUCLEOTIDE SEQUENCE</scope>
</reference>
<accession>A0A699X7V7</accession>
<dbReference type="AlphaFoldDB" id="A0A699X7V7"/>
<sequence length="74" mass="8541">MDSEQYRLADQTIRAEIQRVERNAEGTTAKLRVVQAEHRATVAKQYQPEENALAAETSQLEESERQIRARRSDL</sequence>
<organism evidence="2">
    <name type="scientific">Tanacetum cinerariifolium</name>
    <name type="common">Dalmatian daisy</name>
    <name type="synonym">Chrysanthemum cinerariifolium</name>
    <dbReference type="NCBI Taxonomy" id="118510"/>
    <lineage>
        <taxon>Eukaryota</taxon>
        <taxon>Viridiplantae</taxon>
        <taxon>Streptophyta</taxon>
        <taxon>Embryophyta</taxon>
        <taxon>Tracheophyta</taxon>
        <taxon>Spermatophyta</taxon>
        <taxon>Magnoliopsida</taxon>
        <taxon>eudicotyledons</taxon>
        <taxon>Gunneridae</taxon>
        <taxon>Pentapetalae</taxon>
        <taxon>asterids</taxon>
        <taxon>campanulids</taxon>
        <taxon>Asterales</taxon>
        <taxon>Asteraceae</taxon>
        <taxon>Asteroideae</taxon>
        <taxon>Anthemideae</taxon>
        <taxon>Anthemidinae</taxon>
        <taxon>Tanacetum</taxon>
    </lineage>
</organism>
<protein>
    <submittedName>
        <fullName evidence="2">Uncharacterized protein</fullName>
    </submittedName>
</protein>
<feature type="non-terminal residue" evidence="2">
    <location>
        <position position="74"/>
    </location>
</feature>
<evidence type="ECO:0000256" key="1">
    <source>
        <dbReference type="SAM" id="MobiDB-lite"/>
    </source>
</evidence>
<feature type="region of interest" description="Disordered" evidence="1">
    <location>
        <begin position="46"/>
        <end position="74"/>
    </location>
</feature>
<comment type="caution">
    <text evidence="2">The sequence shown here is derived from an EMBL/GenBank/DDBJ whole genome shotgun (WGS) entry which is preliminary data.</text>
</comment>
<feature type="compositionally biased region" description="Basic and acidic residues" evidence="1">
    <location>
        <begin position="62"/>
        <end position="74"/>
    </location>
</feature>